<comment type="similarity">
    <text evidence="3">Belongs to the ALG10 glucosyltransferase family.</text>
</comment>
<feature type="transmembrane region" description="Helical" evidence="14">
    <location>
        <begin position="515"/>
        <end position="538"/>
    </location>
</feature>
<keyword evidence="16" id="KW-1185">Reference proteome</keyword>
<keyword evidence="8 14" id="KW-0812">Transmembrane</keyword>
<keyword evidence="6" id="KW-0328">Glycosyltransferase</keyword>
<dbReference type="GO" id="GO:0005789">
    <property type="term" value="C:endoplasmic reticulum membrane"/>
    <property type="evidence" value="ECO:0007669"/>
    <property type="project" value="UniProtKB-SubCell"/>
</dbReference>
<feature type="transmembrane region" description="Helical" evidence="14">
    <location>
        <begin position="328"/>
        <end position="350"/>
    </location>
</feature>
<evidence type="ECO:0000256" key="9">
    <source>
        <dbReference type="ARBA" id="ARBA00022824"/>
    </source>
</evidence>
<dbReference type="EC" id="2.4.1.256" evidence="4"/>
<keyword evidence="10 14" id="KW-1133">Transmembrane helix</keyword>
<feature type="transmembrane region" description="Helical" evidence="14">
    <location>
        <begin position="179"/>
        <end position="200"/>
    </location>
</feature>
<protein>
    <recommendedName>
        <fullName evidence="5">Dol-P-Glc:Glc(2)Man(9)GlcNAc(2)-PP-Dol alpha-1,2-glucosyltransferase</fullName>
        <ecNumber evidence="4">2.4.1.256</ecNumber>
    </recommendedName>
</protein>
<dbReference type="PIRSF" id="PIRSF028810">
    <property type="entry name" value="Alpha1_2_glucosyltferase_Alg10"/>
    <property type="match status" value="1"/>
</dbReference>
<evidence type="ECO:0000313" key="16">
    <source>
        <dbReference type="Proteomes" id="UP000747399"/>
    </source>
</evidence>
<evidence type="ECO:0000256" key="5">
    <source>
        <dbReference type="ARBA" id="ARBA00018512"/>
    </source>
</evidence>
<comment type="subcellular location">
    <subcellularLocation>
        <location evidence="1">Endoplasmic reticulum membrane</location>
        <topology evidence="1">Multi-pass membrane protein</topology>
    </subcellularLocation>
</comment>
<dbReference type="PANTHER" id="PTHR12989">
    <property type="entry name" value="ALPHA-1,2-GLUCOSYLTRANSFERASE ALG10"/>
    <property type="match status" value="1"/>
</dbReference>
<evidence type="ECO:0000256" key="3">
    <source>
        <dbReference type="ARBA" id="ARBA00010600"/>
    </source>
</evidence>
<dbReference type="GO" id="GO:0006488">
    <property type="term" value="P:dolichol-linked oligosaccharide biosynthetic process"/>
    <property type="evidence" value="ECO:0007669"/>
    <property type="project" value="InterPro"/>
</dbReference>
<proteinExistence type="inferred from homology"/>
<evidence type="ECO:0000256" key="1">
    <source>
        <dbReference type="ARBA" id="ARBA00004477"/>
    </source>
</evidence>
<dbReference type="Pfam" id="PF04922">
    <property type="entry name" value="DIE2_ALG10"/>
    <property type="match status" value="1"/>
</dbReference>
<accession>A0A8J4F045</accession>
<evidence type="ECO:0000256" key="7">
    <source>
        <dbReference type="ARBA" id="ARBA00022679"/>
    </source>
</evidence>
<evidence type="ECO:0000256" key="8">
    <source>
        <dbReference type="ARBA" id="ARBA00022692"/>
    </source>
</evidence>
<evidence type="ECO:0000256" key="11">
    <source>
        <dbReference type="ARBA" id="ARBA00023136"/>
    </source>
</evidence>
<dbReference type="EMBL" id="BNCO01000021">
    <property type="protein sequence ID" value="GIL55389.1"/>
    <property type="molecule type" value="Genomic_DNA"/>
</dbReference>
<comment type="function">
    <text evidence="12">Dol-P-Glc:Glc(2)Man(9)GlcNAc(2)-PP-Dol alpha-1,2-glucosyltransferase that operates in the biosynthetic pathway of dolichol-linked oligosaccharides, the glycan precursors employed in protein asparagine (N)-glycosylation. The assembly of dolichol-linked oligosaccharides begins on the cytosolic side of the endoplasmic reticulum membrane and finishes in its lumen. The sequential addition of sugars to dolichol pyrophosphate produces dolichol-linked oligosaccharides containing fourteen sugars, including two GlcNAcs, nine mannoses and three glucoses. Once assembled, the oligosaccharide is transferred from the lipid to nascent proteins by oligosaccharyltransferases. In the lumen of the endoplasmic reticulum, adds the third and last glucose residue from dolichyl phosphate glucose (Dol-P-Glc) onto the lipid-linked oligosaccharide intermediate Glc(2)Man(9)GlcNAc(2)-PP-Dol to produce Glc(3)Man(9)GlcNAc(2)-PP-Dol.</text>
</comment>
<organism evidence="15 16">
    <name type="scientific">Volvox africanus</name>
    <dbReference type="NCBI Taxonomy" id="51714"/>
    <lineage>
        <taxon>Eukaryota</taxon>
        <taxon>Viridiplantae</taxon>
        <taxon>Chlorophyta</taxon>
        <taxon>core chlorophytes</taxon>
        <taxon>Chlorophyceae</taxon>
        <taxon>CS clade</taxon>
        <taxon>Chlamydomonadales</taxon>
        <taxon>Volvocaceae</taxon>
        <taxon>Volvox</taxon>
    </lineage>
</organism>
<comment type="pathway">
    <text evidence="2">Protein modification; protein glycosylation.</text>
</comment>
<reference evidence="15" key="1">
    <citation type="journal article" date="2021" name="Proc. Natl. Acad. Sci. U.S.A.">
        <title>Three genomes in the algal genus Volvox reveal the fate of a haploid sex-determining region after a transition to homothallism.</title>
        <authorList>
            <person name="Yamamoto K."/>
            <person name="Hamaji T."/>
            <person name="Kawai-Toyooka H."/>
            <person name="Matsuzaki R."/>
            <person name="Takahashi F."/>
            <person name="Nishimura Y."/>
            <person name="Kawachi M."/>
            <person name="Noguchi H."/>
            <person name="Minakuchi Y."/>
            <person name="Umen J.G."/>
            <person name="Toyoda A."/>
            <person name="Nozaki H."/>
        </authorList>
    </citation>
    <scope>NUCLEOTIDE SEQUENCE</scope>
    <source>
        <strain evidence="15">NIES-3780</strain>
    </source>
</reference>
<feature type="transmembrane region" description="Helical" evidence="14">
    <location>
        <begin position="400"/>
        <end position="420"/>
    </location>
</feature>
<evidence type="ECO:0000256" key="10">
    <source>
        <dbReference type="ARBA" id="ARBA00022989"/>
    </source>
</evidence>
<sequence>MSWLVAGFVAFQACILLTVNKLVQDDYMDEIFHGPQAREYCRGAFASWHPKITTFPGIYVMGALYGWMRWAAQALFSPLQVDAACTTTYLRSLNMLLSVVCLIVLKDIIATYRKQLQPQLGTKGTCAQRIEVPTHHASVHDTDTAAAGGAAWEAQGLNPGTYEPISHMLHALLLALYPLHWFFSFLYYTDVASLLFLLLAQLQVAKRRHKLAALASSLAILCRQTNAVWAAFLLGQAALAETELEWAPALHGAQHRRRDQRRTGNANRLLDKAQPKTSDSTIAAAAKGAKAAAATATEAVTAATATVEEPISELRVALTRLWRCRKTLVAKLWPLILPPAGFAAFLVSNGGSVVLGDKEAHKVVRHGAQLLYFAGWSALMLWPGLLTSATALLHIRRRRTLVSVVVAAAAVAAAVAIGHLSTMVHPYVLADNRHYVFYLWRRLLGRSANAKYILAPAYAAAWVLLLAGLLRRVSVLWTAGFVACLVVQLLPAWLLELRYFTPGFFMIALHLEPPTRVQAAVMMSMYGAINLATMYMFLYRPFEFADGSVARFIW</sequence>
<dbReference type="AlphaFoldDB" id="A0A8J4F045"/>
<keyword evidence="11 14" id="KW-0472">Membrane</keyword>
<name>A0A8J4F045_9CHLO</name>
<keyword evidence="7" id="KW-0808">Transferase</keyword>
<evidence type="ECO:0000256" key="14">
    <source>
        <dbReference type="SAM" id="Phobius"/>
    </source>
</evidence>
<evidence type="ECO:0000256" key="4">
    <source>
        <dbReference type="ARBA" id="ARBA00011967"/>
    </source>
</evidence>
<feature type="transmembrane region" description="Helical" evidence="14">
    <location>
        <begin position="452"/>
        <end position="470"/>
    </location>
</feature>
<keyword evidence="9" id="KW-0256">Endoplasmic reticulum</keyword>
<gene>
    <name evidence="15" type="ORF">Vafri_10947</name>
</gene>
<feature type="transmembrane region" description="Helical" evidence="14">
    <location>
        <begin position="370"/>
        <end position="393"/>
    </location>
</feature>
<evidence type="ECO:0000313" key="15">
    <source>
        <dbReference type="EMBL" id="GIL55389.1"/>
    </source>
</evidence>
<dbReference type="PANTHER" id="PTHR12989:SF10">
    <property type="entry name" value="DOL-P-GLC:GLC(2)MAN(9)GLCNAC(2)-PP-DOL ALPHA-1,2-GLUCOSYLTRANSFERASE-RELATED"/>
    <property type="match status" value="1"/>
</dbReference>
<evidence type="ECO:0000256" key="6">
    <source>
        <dbReference type="ARBA" id="ARBA00022676"/>
    </source>
</evidence>
<evidence type="ECO:0000256" key="2">
    <source>
        <dbReference type="ARBA" id="ARBA00004922"/>
    </source>
</evidence>
<feature type="transmembrane region" description="Helical" evidence="14">
    <location>
        <begin position="475"/>
        <end position="495"/>
    </location>
</feature>
<evidence type="ECO:0000256" key="13">
    <source>
        <dbReference type="ARBA" id="ARBA00048064"/>
    </source>
</evidence>
<dbReference type="InterPro" id="IPR016900">
    <property type="entry name" value="Alg10"/>
</dbReference>
<comment type="catalytic activity">
    <reaction evidence="13">
        <text>an alpha-D-Glc-(1-&gt;3)-alpha-D-Glc-(1-&gt;3)-alpha-D-Man-(1-&gt;2)-alpha-D-Man-(1-&gt;2)-alpha-D-Man-(1-&gt;3)-[alpha-D-Man-(1-&gt;2)-alpha-D-Man-(1-&gt;3)-[alpha-D-Man-(1-&gt;2)-alpha-D-Man-(1-&gt;6)]-alpha-D-Man-(1-&gt;6)]-beta-D-Man-(1-&gt;4)-beta-D-GlcNAc-(1-&gt;4)-alpha-D-GlcNAc-diphospho-di-trans,poly-cis-dolichol + a di-trans,poly-cis-dolichyl beta-D-glucosyl phosphate = a alpha-D-Glc-(1-&gt;2)-alpha-D-Glc-(1-&gt;3)-alpha-D-Glc-(1-&gt;3)-alpha-D-Man-(1-&gt;2)-alpha-D-Man-(1-&gt;2)-alpha-D-Man-(1-&gt;3)-[alpha-D-Man-(1-&gt;2)-alpha-D-Man-(1-&gt;3)-[alpha-D-Man-(1-&gt;2)-alpha-D-Man-(1-&gt;6)]-alpha-D-Man-(1-&gt;6)]-beta-D-Man-(1-&gt;4)-beta-D-GlcNAc-(1-&gt;4)-alpha-D-GlcNAc-diphospho-di-trans,poly-cis-dolichol + a di-trans,poly-cis-dolichyl phosphate + H(+)</text>
        <dbReference type="Rhea" id="RHEA:29543"/>
        <dbReference type="Rhea" id="RHEA-COMP:19498"/>
        <dbReference type="Rhea" id="RHEA-COMP:19502"/>
        <dbReference type="Rhea" id="RHEA-COMP:19512"/>
        <dbReference type="Rhea" id="RHEA-COMP:19522"/>
        <dbReference type="ChEBI" id="CHEBI:15378"/>
        <dbReference type="ChEBI" id="CHEBI:57525"/>
        <dbReference type="ChEBI" id="CHEBI:57683"/>
        <dbReference type="ChEBI" id="CHEBI:132522"/>
        <dbReference type="ChEBI" id="CHEBI:132523"/>
        <dbReference type="EC" id="2.4.1.256"/>
    </reaction>
    <physiologicalReaction direction="left-to-right" evidence="13">
        <dbReference type="Rhea" id="RHEA:29544"/>
    </physiologicalReaction>
</comment>
<dbReference type="Proteomes" id="UP000747399">
    <property type="component" value="Unassembled WGS sequence"/>
</dbReference>
<comment type="caution">
    <text evidence="15">The sequence shown here is derived from an EMBL/GenBank/DDBJ whole genome shotgun (WGS) entry which is preliminary data.</text>
</comment>
<dbReference type="GO" id="GO:0106073">
    <property type="term" value="F:dolichyl pyrophosphate Glc2Man9GlcNAc2 alpha-1,2-glucosyltransferase activity"/>
    <property type="evidence" value="ECO:0007669"/>
    <property type="project" value="UniProtKB-EC"/>
</dbReference>
<evidence type="ECO:0000256" key="12">
    <source>
        <dbReference type="ARBA" id="ARBA00044727"/>
    </source>
</evidence>